<reference evidence="1 2" key="1">
    <citation type="submission" date="2020-10" db="EMBL/GenBank/DDBJ databases">
        <title>Identification of Nocardia species via Next-generation sequencing and recognition of intraspecies genetic diversity.</title>
        <authorList>
            <person name="Li P."/>
            <person name="Li P."/>
            <person name="Lu B."/>
        </authorList>
    </citation>
    <scope>NUCLEOTIDE SEQUENCE [LARGE SCALE GENOMIC DNA]</scope>
    <source>
        <strain evidence="1 2">BJ06-0157</strain>
    </source>
</reference>
<comment type="caution">
    <text evidence="1">The sequence shown here is derived from an EMBL/GenBank/DDBJ whole genome shotgun (WGS) entry which is preliminary data.</text>
</comment>
<dbReference type="RefSeq" id="WP_195133314.1">
    <property type="nucleotide sequence ID" value="NZ_JADLQX010000037.1"/>
</dbReference>
<name>A0ABS0CZX4_9NOCA</name>
<keyword evidence="2" id="KW-1185">Reference proteome</keyword>
<sequence length="55" mass="6251">MIDEVQHRVQRVPAEDPEQGLFVFVNAPLNSARRLDREWITLASVVPHPFGAANR</sequence>
<dbReference type="EMBL" id="JADLQX010000037">
    <property type="protein sequence ID" value="MBF6302124.1"/>
    <property type="molecule type" value="Genomic_DNA"/>
</dbReference>
<dbReference type="Proteomes" id="UP000702209">
    <property type="component" value="Unassembled WGS sequence"/>
</dbReference>
<protein>
    <submittedName>
        <fullName evidence="1">Uncharacterized protein</fullName>
    </submittedName>
</protein>
<proteinExistence type="predicted"/>
<gene>
    <name evidence="1" type="ORF">IU459_31975</name>
</gene>
<accession>A0ABS0CZX4</accession>
<evidence type="ECO:0000313" key="1">
    <source>
        <dbReference type="EMBL" id="MBF6302124.1"/>
    </source>
</evidence>
<evidence type="ECO:0000313" key="2">
    <source>
        <dbReference type="Proteomes" id="UP000702209"/>
    </source>
</evidence>
<organism evidence="1 2">
    <name type="scientific">Nocardia amamiensis</name>
    <dbReference type="NCBI Taxonomy" id="404578"/>
    <lineage>
        <taxon>Bacteria</taxon>
        <taxon>Bacillati</taxon>
        <taxon>Actinomycetota</taxon>
        <taxon>Actinomycetes</taxon>
        <taxon>Mycobacteriales</taxon>
        <taxon>Nocardiaceae</taxon>
        <taxon>Nocardia</taxon>
    </lineage>
</organism>